<dbReference type="SUPFAM" id="SSF75217">
    <property type="entry name" value="alpha/beta knot"/>
    <property type="match status" value="1"/>
</dbReference>
<name>A0A383VRT5_TETOB</name>
<dbReference type="InterPro" id="IPR047182">
    <property type="entry name" value="MRM1"/>
</dbReference>
<dbReference type="InterPro" id="IPR029028">
    <property type="entry name" value="Alpha/beta_knot_MTases"/>
</dbReference>
<dbReference type="GO" id="GO:0016435">
    <property type="term" value="F:rRNA (guanine) methyltransferase activity"/>
    <property type="evidence" value="ECO:0007669"/>
    <property type="project" value="TreeGrafter"/>
</dbReference>
<reference evidence="4 5" key="1">
    <citation type="submission" date="2016-10" db="EMBL/GenBank/DDBJ databases">
        <authorList>
            <person name="Cai Z."/>
        </authorList>
    </citation>
    <scope>NUCLEOTIDE SEQUENCE [LARGE SCALE GENOMIC DNA]</scope>
</reference>
<keyword evidence="2" id="KW-0808">Transferase</keyword>
<evidence type="ECO:0000256" key="2">
    <source>
        <dbReference type="ARBA" id="ARBA00022679"/>
    </source>
</evidence>
<gene>
    <name evidence="4" type="ORF">BQ4739_LOCUS8597</name>
</gene>
<dbReference type="InterPro" id="IPR029026">
    <property type="entry name" value="tRNA_m1G_MTases_N"/>
</dbReference>
<accession>A0A383VRT5</accession>
<evidence type="ECO:0000313" key="4">
    <source>
        <dbReference type="EMBL" id="SZX68228.1"/>
    </source>
</evidence>
<sequence>MPRTLADAAEKGWAVVGAAAEAGSVPVSLFKVDRPTVLVMGNEGYGLRATVKRCCTSLVQIEMAPPPSSSGSGSSSMRQQQLVDSLNVSVATGILLHQLLTTARQ</sequence>
<dbReference type="PANTHER" id="PTHR46103:SF1">
    <property type="entry name" value="RRNA METHYLTRANSFERASE 1, MITOCHONDRIAL"/>
    <property type="match status" value="1"/>
</dbReference>
<dbReference type="PANTHER" id="PTHR46103">
    <property type="entry name" value="RRNA METHYLTRANSFERASE 1, MITOCHONDRIAL"/>
    <property type="match status" value="1"/>
</dbReference>
<organism evidence="4 5">
    <name type="scientific">Tetradesmus obliquus</name>
    <name type="common">Green alga</name>
    <name type="synonym">Acutodesmus obliquus</name>
    <dbReference type="NCBI Taxonomy" id="3088"/>
    <lineage>
        <taxon>Eukaryota</taxon>
        <taxon>Viridiplantae</taxon>
        <taxon>Chlorophyta</taxon>
        <taxon>core chlorophytes</taxon>
        <taxon>Chlorophyceae</taxon>
        <taxon>CS clade</taxon>
        <taxon>Sphaeropleales</taxon>
        <taxon>Scenedesmaceae</taxon>
        <taxon>Tetradesmus</taxon>
    </lineage>
</organism>
<dbReference type="GO" id="GO:0003723">
    <property type="term" value="F:RNA binding"/>
    <property type="evidence" value="ECO:0007669"/>
    <property type="project" value="InterPro"/>
</dbReference>
<proteinExistence type="predicted"/>
<dbReference type="InterPro" id="IPR001537">
    <property type="entry name" value="SpoU_MeTrfase"/>
</dbReference>
<dbReference type="Proteomes" id="UP000256970">
    <property type="component" value="Unassembled WGS sequence"/>
</dbReference>
<evidence type="ECO:0000313" key="5">
    <source>
        <dbReference type="Proteomes" id="UP000256970"/>
    </source>
</evidence>
<dbReference type="AlphaFoldDB" id="A0A383VRT5"/>
<dbReference type="Gene3D" id="3.40.1280.10">
    <property type="match status" value="1"/>
</dbReference>
<dbReference type="Pfam" id="PF00588">
    <property type="entry name" value="SpoU_methylase"/>
    <property type="match status" value="1"/>
</dbReference>
<feature type="domain" description="tRNA/rRNA methyltransferase SpoU type" evidence="3">
    <location>
        <begin position="3"/>
        <end position="65"/>
    </location>
</feature>
<dbReference type="STRING" id="3088.A0A383VRT5"/>
<keyword evidence="1" id="KW-0489">Methyltransferase</keyword>
<dbReference type="EMBL" id="FNXT01000845">
    <property type="protein sequence ID" value="SZX68228.1"/>
    <property type="molecule type" value="Genomic_DNA"/>
</dbReference>
<protein>
    <recommendedName>
        <fullName evidence="3">tRNA/rRNA methyltransferase SpoU type domain-containing protein</fullName>
    </recommendedName>
</protein>
<evidence type="ECO:0000259" key="3">
    <source>
        <dbReference type="Pfam" id="PF00588"/>
    </source>
</evidence>
<evidence type="ECO:0000256" key="1">
    <source>
        <dbReference type="ARBA" id="ARBA00022603"/>
    </source>
</evidence>
<keyword evidence="5" id="KW-1185">Reference proteome</keyword>